<keyword evidence="3" id="KW-0732">Signal</keyword>
<comment type="caution">
    <text evidence="9">The sequence shown here is derived from an EMBL/GenBank/DDBJ whole genome shotgun (WGS) entry which is preliminary data.</text>
</comment>
<dbReference type="Gene3D" id="2.40.10.10">
    <property type="entry name" value="Trypsin-like serine proteases"/>
    <property type="match status" value="1"/>
</dbReference>
<dbReference type="MEROPS" id="S01.232"/>
<dbReference type="AlphaFoldDB" id="Q4T1Y5"/>
<dbReference type="Pfam" id="PF00089">
    <property type="entry name" value="Trypsin"/>
    <property type="match status" value="1"/>
</dbReference>
<evidence type="ECO:0000256" key="5">
    <source>
        <dbReference type="ARBA" id="ARBA00022825"/>
    </source>
</evidence>
<feature type="non-terminal residue" evidence="9">
    <location>
        <position position="1"/>
    </location>
</feature>
<dbReference type="EC" id="3.4.21.4" evidence="7"/>
<evidence type="ECO:0000313" key="9">
    <source>
        <dbReference type="EMBL" id="CAF93097.1"/>
    </source>
</evidence>
<reference evidence="9" key="2">
    <citation type="submission" date="2004-02" db="EMBL/GenBank/DDBJ databases">
        <authorList>
            <consortium name="Genoscope"/>
            <consortium name="Whitehead Institute Centre for Genome Research"/>
        </authorList>
    </citation>
    <scope>NUCLEOTIDE SEQUENCE</scope>
</reference>
<dbReference type="OrthoDB" id="10002959at2759"/>
<proteinExistence type="predicted"/>
<name>Q4T1Y5_TETNG</name>
<comment type="catalytic activity">
    <reaction evidence="6">
        <text>Preferential cleavage: Arg-|-Xaa, Lys-|-Xaa.</text>
        <dbReference type="EC" id="3.4.21.4"/>
    </reaction>
</comment>
<dbReference type="InterPro" id="IPR001254">
    <property type="entry name" value="Trypsin_dom"/>
</dbReference>
<feature type="domain" description="Peptidase S1" evidence="8">
    <location>
        <begin position="1"/>
        <end position="49"/>
    </location>
</feature>
<dbReference type="InterPro" id="IPR050127">
    <property type="entry name" value="Serine_Proteases_S1"/>
</dbReference>
<dbReference type="InterPro" id="IPR043504">
    <property type="entry name" value="Peptidase_S1_PA_chymotrypsin"/>
</dbReference>
<protein>
    <recommendedName>
        <fullName evidence="7">trypsin</fullName>
        <ecNumber evidence="7">3.4.21.4</ecNumber>
    </recommendedName>
</protein>
<dbReference type="KEGG" id="tng:GSTEN00008586G001"/>
<reference evidence="9" key="1">
    <citation type="journal article" date="2004" name="Nature">
        <title>Genome duplication in the teleost fish Tetraodon nigroviridis reveals the early vertebrate proto-karyotype.</title>
        <authorList>
            <person name="Jaillon O."/>
            <person name="Aury J.-M."/>
            <person name="Brunet F."/>
            <person name="Petit J.-L."/>
            <person name="Stange-Thomann N."/>
            <person name="Mauceli E."/>
            <person name="Bouneau L."/>
            <person name="Fischer C."/>
            <person name="Ozouf-Costaz C."/>
            <person name="Bernot A."/>
            <person name="Nicaud S."/>
            <person name="Jaffe D."/>
            <person name="Fisher S."/>
            <person name="Lutfalla G."/>
            <person name="Dossat C."/>
            <person name="Segurens B."/>
            <person name="Dasilva C."/>
            <person name="Salanoubat M."/>
            <person name="Levy M."/>
            <person name="Boudet N."/>
            <person name="Castellano S."/>
            <person name="Anthouard V."/>
            <person name="Jubin C."/>
            <person name="Castelli V."/>
            <person name="Katinka M."/>
            <person name="Vacherie B."/>
            <person name="Biemont C."/>
            <person name="Skalli Z."/>
            <person name="Cattolico L."/>
            <person name="Poulain J."/>
            <person name="De Berardinis V."/>
            <person name="Cruaud C."/>
            <person name="Duprat S."/>
            <person name="Brottier P."/>
            <person name="Coutanceau J.-P."/>
            <person name="Gouzy J."/>
            <person name="Parra G."/>
            <person name="Lardier G."/>
            <person name="Chapple C."/>
            <person name="McKernan K.J."/>
            <person name="McEwan P."/>
            <person name="Bosak S."/>
            <person name="Kellis M."/>
            <person name="Volff J.-N."/>
            <person name="Guigo R."/>
            <person name="Zody M.C."/>
            <person name="Mesirov J."/>
            <person name="Lindblad-Toh K."/>
            <person name="Birren B."/>
            <person name="Nusbaum C."/>
            <person name="Kahn D."/>
            <person name="Robinson-Rechavi M."/>
            <person name="Laudet V."/>
            <person name="Schachter V."/>
            <person name="Quetier F."/>
            <person name="Saurin W."/>
            <person name="Scarpelli C."/>
            <person name="Wincker P."/>
            <person name="Lander E.S."/>
            <person name="Weissenbach J."/>
            <person name="Roest Crollius H."/>
        </authorList>
    </citation>
    <scope>NUCLEOTIDE SEQUENCE [LARGE SCALE GENOMIC DNA]</scope>
</reference>
<keyword evidence="2" id="KW-0645">Protease</keyword>
<evidence type="ECO:0000259" key="8">
    <source>
        <dbReference type="PROSITE" id="PS50240"/>
    </source>
</evidence>
<dbReference type="InterPro" id="IPR009003">
    <property type="entry name" value="Peptidase_S1_PA"/>
</dbReference>
<dbReference type="GO" id="GO:0004252">
    <property type="term" value="F:serine-type endopeptidase activity"/>
    <property type="evidence" value="ECO:0007669"/>
    <property type="project" value="UniProtKB-EC"/>
</dbReference>
<dbReference type="GO" id="GO:0031639">
    <property type="term" value="P:plasminogen activation"/>
    <property type="evidence" value="ECO:0007669"/>
    <property type="project" value="TreeGrafter"/>
</dbReference>
<dbReference type="GO" id="GO:0005615">
    <property type="term" value="C:extracellular space"/>
    <property type="evidence" value="ECO:0007669"/>
    <property type="project" value="TreeGrafter"/>
</dbReference>
<keyword evidence="1" id="KW-0245">EGF-like domain</keyword>
<dbReference type="EMBL" id="CAAE01010440">
    <property type="protein sequence ID" value="CAF93097.1"/>
    <property type="molecule type" value="Genomic_DNA"/>
</dbReference>
<dbReference type="PROSITE" id="PS50240">
    <property type="entry name" value="TRYPSIN_DOM"/>
    <property type="match status" value="1"/>
</dbReference>
<keyword evidence="4" id="KW-0378">Hydrolase</keyword>
<dbReference type="SUPFAM" id="SSF50494">
    <property type="entry name" value="Trypsin-like serine proteases"/>
    <property type="match status" value="1"/>
</dbReference>
<keyword evidence="5" id="KW-0720">Serine protease</keyword>
<accession>Q4T1Y5</accession>
<dbReference type="PANTHER" id="PTHR24264">
    <property type="entry name" value="TRYPSIN-RELATED"/>
    <property type="match status" value="1"/>
</dbReference>
<dbReference type="PANTHER" id="PTHR24264:SF38">
    <property type="entry name" value="UROKINASE-TYPE PLASMINOGEN ACTIVATOR"/>
    <property type="match status" value="1"/>
</dbReference>
<evidence type="ECO:0000256" key="2">
    <source>
        <dbReference type="ARBA" id="ARBA00022670"/>
    </source>
</evidence>
<evidence type="ECO:0000256" key="3">
    <source>
        <dbReference type="ARBA" id="ARBA00022729"/>
    </source>
</evidence>
<evidence type="ECO:0000256" key="1">
    <source>
        <dbReference type="ARBA" id="ARBA00022536"/>
    </source>
</evidence>
<evidence type="ECO:0000256" key="4">
    <source>
        <dbReference type="ARBA" id="ARBA00022801"/>
    </source>
</evidence>
<sequence length="49" mass="5194">SLQGDSGGPLVCEASGRMFLFGIVSWGVGCAGKNKPGVYTQVTNYNKWI</sequence>
<dbReference type="GO" id="GO:0033628">
    <property type="term" value="P:regulation of cell adhesion mediated by integrin"/>
    <property type="evidence" value="ECO:0007669"/>
    <property type="project" value="TreeGrafter"/>
</dbReference>
<evidence type="ECO:0000256" key="7">
    <source>
        <dbReference type="ARBA" id="ARBA00038868"/>
    </source>
</evidence>
<gene>
    <name evidence="9" type="ORF">GSTENG00008586001</name>
</gene>
<feature type="non-terminal residue" evidence="9">
    <location>
        <position position="49"/>
    </location>
</feature>
<evidence type="ECO:0000256" key="6">
    <source>
        <dbReference type="ARBA" id="ARBA00036320"/>
    </source>
</evidence>
<organism evidence="9">
    <name type="scientific">Tetraodon nigroviridis</name>
    <name type="common">Spotted green pufferfish</name>
    <name type="synonym">Chelonodon nigroviridis</name>
    <dbReference type="NCBI Taxonomy" id="99883"/>
    <lineage>
        <taxon>Eukaryota</taxon>
        <taxon>Metazoa</taxon>
        <taxon>Chordata</taxon>
        <taxon>Craniata</taxon>
        <taxon>Vertebrata</taxon>
        <taxon>Euteleostomi</taxon>
        <taxon>Actinopterygii</taxon>
        <taxon>Neopterygii</taxon>
        <taxon>Teleostei</taxon>
        <taxon>Neoteleostei</taxon>
        <taxon>Acanthomorphata</taxon>
        <taxon>Eupercaria</taxon>
        <taxon>Tetraodontiformes</taxon>
        <taxon>Tetradontoidea</taxon>
        <taxon>Tetraodontidae</taxon>
        <taxon>Tetraodon</taxon>
    </lineage>
</organism>